<sequence length="256" mass="29386">MAEYLASIFGTEKDKVNCSFYFKIGACRHGDRCSRLHNKPTFSQTIALLNIYRNPQNSAQSADGLTCAISDMEMQEHYDEFFEFRYEEDAEKAVIDLNNRWFNGQPIHAELSPVTDFREACCRQYEMGECTRGGFCNFMHLKPISRELRRELYGRRRKGYTHSQLTFTFRHSGDHTWLAVLFQFLMTPLSSTAAIGLALGRERDDPARETEAEGAAVTTRDAAPETENVQDVSDLLFVTPCLSHTLFILIFFFLNL</sequence>
<dbReference type="Gene3D" id="3.30.70.330">
    <property type="match status" value="1"/>
</dbReference>
<keyword evidence="2" id="KW-0677">Repeat</keyword>
<feature type="transmembrane region" description="Helical" evidence="7">
    <location>
        <begin position="177"/>
        <end position="199"/>
    </location>
</feature>
<evidence type="ECO:0000256" key="6">
    <source>
        <dbReference type="SAM" id="MobiDB-lite"/>
    </source>
</evidence>
<reference evidence="9" key="2">
    <citation type="submission" date="2025-09" db="UniProtKB">
        <authorList>
            <consortium name="Ensembl"/>
        </authorList>
    </citation>
    <scope>IDENTIFICATION</scope>
</reference>
<dbReference type="OMA" id="FRHSGDH"/>
<dbReference type="InterPro" id="IPR000571">
    <property type="entry name" value="Znf_CCCH"/>
</dbReference>
<dbReference type="AlphaFoldDB" id="A0A3Q4BW64"/>
<evidence type="ECO:0000256" key="2">
    <source>
        <dbReference type="ARBA" id="ARBA00022737"/>
    </source>
</evidence>
<dbReference type="InterPro" id="IPR009145">
    <property type="entry name" value="U2AF_small"/>
</dbReference>
<keyword evidence="7" id="KW-0472">Membrane</keyword>
<feature type="domain" description="C3H1-type" evidence="8">
    <location>
        <begin position="116"/>
        <end position="143"/>
    </location>
</feature>
<dbReference type="PROSITE" id="PS50103">
    <property type="entry name" value="ZF_C3H1"/>
    <property type="match status" value="2"/>
</dbReference>
<feature type="transmembrane region" description="Helical" evidence="7">
    <location>
        <begin position="235"/>
        <end position="254"/>
    </location>
</feature>
<proteinExistence type="predicted"/>
<feature type="domain" description="C3H1-type" evidence="8">
    <location>
        <begin position="12"/>
        <end position="40"/>
    </location>
</feature>
<dbReference type="SMART" id="SM00356">
    <property type="entry name" value="ZnF_C3H1"/>
    <property type="match status" value="2"/>
</dbReference>
<dbReference type="SUPFAM" id="SSF54928">
    <property type="entry name" value="RNA-binding domain, RBD"/>
    <property type="match status" value="1"/>
</dbReference>
<feature type="zinc finger region" description="C3H1-type" evidence="5">
    <location>
        <begin position="116"/>
        <end position="143"/>
    </location>
</feature>
<name>A0A3Q4BW64_MOLML</name>
<dbReference type="STRING" id="94237.ENSMMOP00000026282"/>
<evidence type="ECO:0000256" key="1">
    <source>
        <dbReference type="ARBA" id="ARBA00022723"/>
    </source>
</evidence>
<keyword evidence="4 5" id="KW-0862">Zinc</keyword>
<evidence type="ECO:0000256" key="5">
    <source>
        <dbReference type="PROSITE-ProRule" id="PRU00723"/>
    </source>
</evidence>
<keyword evidence="3 5" id="KW-0863">Zinc-finger</keyword>
<feature type="zinc finger region" description="C3H1-type" evidence="5">
    <location>
        <begin position="12"/>
        <end position="40"/>
    </location>
</feature>
<evidence type="ECO:0000256" key="4">
    <source>
        <dbReference type="ARBA" id="ARBA00022833"/>
    </source>
</evidence>
<accession>A0A3Q4BW64</accession>
<dbReference type="InterPro" id="IPR035979">
    <property type="entry name" value="RBD_domain_sf"/>
</dbReference>
<evidence type="ECO:0000313" key="10">
    <source>
        <dbReference type="Proteomes" id="UP000261620"/>
    </source>
</evidence>
<keyword evidence="1 5" id="KW-0479">Metal-binding</keyword>
<feature type="region of interest" description="Disordered" evidence="6">
    <location>
        <begin position="204"/>
        <end position="223"/>
    </location>
</feature>
<dbReference type="PRINTS" id="PR01848">
    <property type="entry name" value="U2AUXFACTOR"/>
</dbReference>
<dbReference type="Ensembl" id="ENSMMOT00000026726.1">
    <property type="protein sequence ID" value="ENSMMOP00000026282.1"/>
    <property type="gene ID" value="ENSMMOG00000019924.1"/>
</dbReference>
<dbReference type="GO" id="GO:0008270">
    <property type="term" value="F:zinc ion binding"/>
    <property type="evidence" value="ECO:0007669"/>
    <property type="project" value="UniProtKB-KW"/>
</dbReference>
<dbReference type="GO" id="GO:0089701">
    <property type="term" value="C:U2AF complex"/>
    <property type="evidence" value="ECO:0007669"/>
    <property type="project" value="InterPro"/>
</dbReference>
<dbReference type="InterPro" id="IPR012677">
    <property type="entry name" value="Nucleotide-bd_a/b_plait_sf"/>
</dbReference>
<evidence type="ECO:0000256" key="7">
    <source>
        <dbReference type="SAM" id="Phobius"/>
    </source>
</evidence>
<evidence type="ECO:0000259" key="8">
    <source>
        <dbReference type="PROSITE" id="PS50103"/>
    </source>
</evidence>
<keyword evidence="10" id="KW-1185">Reference proteome</keyword>
<keyword evidence="7" id="KW-0812">Transmembrane</keyword>
<dbReference type="PANTHER" id="PTHR12620">
    <property type="entry name" value="U2 SNRNP AUXILIARY FACTOR, SMALL SUBUNIT"/>
    <property type="match status" value="1"/>
</dbReference>
<evidence type="ECO:0000313" key="9">
    <source>
        <dbReference type="Ensembl" id="ENSMMOP00000026282.1"/>
    </source>
</evidence>
<dbReference type="GO" id="GO:0000398">
    <property type="term" value="P:mRNA splicing, via spliceosome"/>
    <property type="evidence" value="ECO:0007669"/>
    <property type="project" value="InterPro"/>
</dbReference>
<organism evidence="9 10">
    <name type="scientific">Mola mola</name>
    <name type="common">Ocean sunfish</name>
    <name type="synonym">Tetraodon mola</name>
    <dbReference type="NCBI Taxonomy" id="94237"/>
    <lineage>
        <taxon>Eukaryota</taxon>
        <taxon>Metazoa</taxon>
        <taxon>Chordata</taxon>
        <taxon>Craniata</taxon>
        <taxon>Vertebrata</taxon>
        <taxon>Euteleostomi</taxon>
        <taxon>Actinopterygii</taxon>
        <taxon>Neopterygii</taxon>
        <taxon>Teleostei</taxon>
        <taxon>Neoteleostei</taxon>
        <taxon>Acanthomorphata</taxon>
        <taxon>Eupercaria</taxon>
        <taxon>Tetraodontiformes</taxon>
        <taxon>Molidae</taxon>
        <taxon>Mola</taxon>
    </lineage>
</organism>
<reference evidence="9" key="1">
    <citation type="submission" date="2025-08" db="UniProtKB">
        <authorList>
            <consortium name="Ensembl"/>
        </authorList>
    </citation>
    <scope>IDENTIFICATION</scope>
</reference>
<evidence type="ECO:0000256" key="3">
    <source>
        <dbReference type="ARBA" id="ARBA00022771"/>
    </source>
</evidence>
<dbReference type="GO" id="GO:0003723">
    <property type="term" value="F:RNA binding"/>
    <property type="evidence" value="ECO:0007669"/>
    <property type="project" value="InterPro"/>
</dbReference>
<keyword evidence="7" id="KW-1133">Transmembrane helix</keyword>
<dbReference type="Pfam" id="PF00642">
    <property type="entry name" value="zf-CCCH"/>
    <property type="match status" value="2"/>
</dbReference>
<dbReference type="Proteomes" id="UP000261620">
    <property type="component" value="Unplaced"/>
</dbReference>
<protein>
    <recommendedName>
        <fullName evidence="8">C3H1-type domain-containing protein</fullName>
    </recommendedName>
</protein>